<keyword evidence="5 7" id="KW-1133">Transmembrane helix</keyword>
<dbReference type="Proteomes" id="UP001225042">
    <property type="component" value="Unassembled WGS sequence"/>
</dbReference>
<name>A0AAW8HDS5_9ENTR</name>
<keyword evidence="9" id="KW-1185">Reference proteome</keyword>
<feature type="transmembrane region" description="Helical" evidence="7">
    <location>
        <begin position="6"/>
        <end position="27"/>
    </location>
</feature>
<evidence type="ECO:0000256" key="5">
    <source>
        <dbReference type="ARBA" id="ARBA00022989"/>
    </source>
</evidence>
<organism evidence="8 9">
    <name type="scientific">Enterobacter soli</name>
    <dbReference type="NCBI Taxonomy" id="885040"/>
    <lineage>
        <taxon>Bacteria</taxon>
        <taxon>Pseudomonadati</taxon>
        <taxon>Pseudomonadota</taxon>
        <taxon>Gammaproteobacteria</taxon>
        <taxon>Enterobacterales</taxon>
        <taxon>Enterobacteriaceae</taxon>
        <taxon>Enterobacter</taxon>
    </lineage>
</organism>
<dbReference type="GO" id="GO:0015171">
    <property type="term" value="F:amino acid transmembrane transporter activity"/>
    <property type="evidence" value="ECO:0007669"/>
    <property type="project" value="TreeGrafter"/>
</dbReference>
<gene>
    <name evidence="8" type="ORF">RBJ67_18105</name>
</gene>
<sequence length="206" mass="22308">MAMSLLGTYLLAVVLLLITPGPVIALVTHTAVRDGYRRAFITLAGTNLASLVLLAMAVMILAGIVDIHPLSLAGVGFIGALFIGWMGIGMLTHPQPTTATSARQGGFLTGFLTAIANPKDILFFVAFFPQFVPVTRNFAQSITLLTLIWIALDLLILTMWIIAVRRYVSLRYERAIRLATALFMLVVAIYGAVWNGNAIWIAFSEG</sequence>
<accession>A0AAW8HDS5</accession>
<keyword evidence="4" id="KW-0029">Amino-acid transport</keyword>
<comment type="subcellular location">
    <subcellularLocation>
        <location evidence="1">Cell membrane</location>
        <topology evidence="1">Multi-pass membrane protein</topology>
    </subcellularLocation>
</comment>
<feature type="transmembrane region" description="Helical" evidence="7">
    <location>
        <begin position="175"/>
        <end position="203"/>
    </location>
</feature>
<evidence type="ECO:0000256" key="4">
    <source>
        <dbReference type="ARBA" id="ARBA00022970"/>
    </source>
</evidence>
<evidence type="ECO:0000313" key="9">
    <source>
        <dbReference type="Proteomes" id="UP001225042"/>
    </source>
</evidence>
<dbReference type="PANTHER" id="PTHR30086:SF20">
    <property type="entry name" value="ARGININE EXPORTER PROTEIN ARGO-RELATED"/>
    <property type="match status" value="1"/>
</dbReference>
<keyword evidence="3 7" id="KW-0812">Transmembrane</keyword>
<dbReference type="GO" id="GO:0005886">
    <property type="term" value="C:plasma membrane"/>
    <property type="evidence" value="ECO:0007669"/>
    <property type="project" value="UniProtKB-SubCell"/>
</dbReference>
<keyword evidence="6 7" id="KW-0472">Membrane</keyword>
<protein>
    <submittedName>
        <fullName evidence="8">LysE family translocator</fullName>
    </submittedName>
</protein>
<keyword evidence="4" id="KW-0813">Transport</keyword>
<evidence type="ECO:0000256" key="6">
    <source>
        <dbReference type="ARBA" id="ARBA00023136"/>
    </source>
</evidence>
<evidence type="ECO:0000313" key="8">
    <source>
        <dbReference type="EMBL" id="MDQ2258045.1"/>
    </source>
</evidence>
<dbReference type="RefSeq" id="WP_257273818.1">
    <property type="nucleotide sequence ID" value="NZ_JANJQG010000009.1"/>
</dbReference>
<dbReference type="EMBL" id="JAVDKS010000007">
    <property type="protein sequence ID" value="MDQ2258045.1"/>
    <property type="molecule type" value="Genomic_DNA"/>
</dbReference>
<comment type="caution">
    <text evidence="8">The sequence shown here is derived from an EMBL/GenBank/DDBJ whole genome shotgun (WGS) entry which is preliminary data.</text>
</comment>
<evidence type="ECO:0000256" key="3">
    <source>
        <dbReference type="ARBA" id="ARBA00022692"/>
    </source>
</evidence>
<feature type="transmembrane region" description="Helical" evidence="7">
    <location>
        <begin position="70"/>
        <end position="93"/>
    </location>
</feature>
<dbReference type="PANTHER" id="PTHR30086">
    <property type="entry name" value="ARGININE EXPORTER PROTEIN ARGO"/>
    <property type="match status" value="1"/>
</dbReference>
<feature type="transmembrane region" description="Helical" evidence="7">
    <location>
        <begin position="39"/>
        <end position="64"/>
    </location>
</feature>
<evidence type="ECO:0000256" key="7">
    <source>
        <dbReference type="SAM" id="Phobius"/>
    </source>
</evidence>
<proteinExistence type="predicted"/>
<keyword evidence="2" id="KW-1003">Cell membrane</keyword>
<dbReference type="InterPro" id="IPR001123">
    <property type="entry name" value="LeuE-type"/>
</dbReference>
<feature type="transmembrane region" description="Helical" evidence="7">
    <location>
        <begin position="105"/>
        <end position="132"/>
    </location>
</feature>
<dbReference type="AlphaFoldDB" id="A0AAW8HDS5"/>
<dbReference type="Pfam" id="PF01810">
    <property type="entry name" value="LysE"/>
    <property type="match status" value="1"/>
</dbReference>
<evidence type="ECO:0000256" key="1">
    <source>
        <dbReference type="ARBA" id="ARBA00004651"/>
    </source>
</evidence>
<evidence type="ECO:0000256" key="2">
    <source>
        <dbReference type="ARBA" id="ARBA00022475"/>
    </source>
</evidence>
<reference evidence="8 9" key="1">
    <citation type="submission" date="2023-08" db="EMBL/GenBank/DDBJ databases">
        <authorList>
            <person name="Dale J."/>
        </authorList>
    </citation>
    <scope>NUCLEOTIDE SEQUENCE [LARGE SCALE GENOMIC DNA]</scope>
    <source>
        <strain evidence="8 9">2023EL-00788</strain>
    </source>
</reference>
<feature type="transmembrane region" description="Helical" evidence="7">
    <location>
        <begin position="138"/>
        <end position="163"/>
    </location>
</feature>